<dbReference type="Proteomes" id="UP000004508">
    <property type="component" value="Unassembled WGS sequence"/>
</dbReference>
<keyword evidence="2" id="KW-1185">Reference proteome</keyword>
<dbReference type="RefSeq" id="WP_007920407.1">
    <property type="nucleotide sequence ID" value="NZ_ADVG01000004.1"/>
</dbReference>
<accession>D6U0K4</accession>
<name>D6U0K4_KTERA</name>
<dbReference type="AlphaFoldDB" id="D6U0K4"/>
<reference evidence="1 2" key="1">
    <citation type="journal article" date="2011" name="Stand. Genomic Sci.">
        <title>Non-contiguous finished genome sequence and contextual data of the filamentous soil bacterium Ktedonobacter racemifer type strain (SOSP1-21).</title>
        <authorList>
            <person name="Chang Y.J."/>
            <person name="Land M."/>
            <person name="Hauser L."/>
            <person name="Chertkov O."/>
            <person name="Del Rio T.G."/>
            <person name="Nolan M."/>
            <person name="Copeland A."/>
            <person name="Tice H."/>
            <person name="Cheng J.F."/>
            <person name="Lucas S."/>
            <person name="Han C."/>
            <person name="Goodwin L."/>
            <person name="Pitluck S."/>
            <person name="Ivanova N."/>
            <person name="Ovchinikova G."/>
            <person name="Pati A."/>
            <person name="Chen A."/>
            <person name="Palaniappan K."/>
            <person name="Mavromatis K."/>
            <person name="Liolios K."/>
            <person name="Brettin T."/>
            <person name="Fiebig A."/>
            <person name="Rohde M."/>
            <person name="Abt B."/>
            <person name="Goker M."/>
            <person name="Detter J.C."/>
            <person name="Woyke T."/>
            <person name="Bristow J."/>
            <person name="Eisen J.A."/>
            <person name="Markowitz V."/>
            <person name="Hugenholtz P."/>
            <person name="Kyrpides N.C."/>
            <person name="Klenk H.P."/>
            <person name="Lapidus A."/>
        </authorList>
    </citation>
    <scope>NUCLEOTIDE SEQUENCE [LARGE SCALE GENOMIC DNA]</scope>
    <source>
        <strain evidence="2">DSM 44963</strain>
    </source>
</reference>
<evidence type="ECO:0000313" key="1">
    <source>
        <dbReference type="EMBL" id="EFH82344.1"/>
    </source>
</evidence>
<proteinExistence type="predicted"/>
<dbReference type="EMBL" id="ADVG01000004">
    <property type="protein sequence ID" value="EFH82344.1"/>
    <property type="molecule type" value="Genomic_DNA"/>
</dbReference>
<evidence type="ECO:0000313" key="2">
    <source>
        <dbReference type="Proteomes" id="UP000004508"/>
    </source>
</evidence>
<organism evidence="1 2">
    <name type="scientific">Ktedonobacter racemifer DSM 44963</name>
    <dbReference type="NCBI Taxonomy" id="485913"/>
    <lineage>
        <taxon>Bacteria</taxon>
        <taxon>Bacillati</taxon>
        <taxon>Chloroflexota</taxon>
        <taxon>Ktedonobacteria</taxon>
        <taxon>Ktedonobacterales</taxon>
        <taxon>Ktedonobacteraceae</taxon>
        <taxon>Ktedonobacter</taxon>
    </lineage>
</organism>
<dbReference type="InParanoid" id="D6U0K4"/>
<sequence length="110" mass="12532">MPHLQVNIQITPESRPSTPSWMGEVVVFAHRLSHEGILKAIAEGVRFARARFGHYDVIDFVAVLIGYAVSGEPTLLAFYERLAPFAEPFMTQRRDARKIGHKEKEQKNEK</sequence>
<dbReference type="STRING" id="485913.Krac_3150"/>
<gene>
    <name evidence="1" type="ORF">Krac_3150</name>
</gene>
<protein>
    <submittedName>
        <fullName evidence="1">Uncharacterized protein</fullName>
    </submittedName>
</protein>
<comment type="caution">
    <text evidence="1">The sequence shown here is derived from an EMBL/GenBank/DDBJ whole genome shotgun (WGS) entry which is preliminary data.</text>
</comment>